<protein>
    <recommendedName>
        <fullName evidence="2">SWIM-type domain-containing protein</fullName>
    </recommendedName>
</protein>
<dbReference type="Pfam" id="PF04434">
    <property type="entry name" value="SWIM"/>
    <property type="match status" value="1"/>
</dbReference>
<organism evidence="3 4">
    <name type="scientific">Exaiptasia diaphana</name>
    <name type="common">Tropical sea anemone</name>
    <name type="synonym">Aiptasia pulchella</name>
    <dbReference type="NCBI Taxonomy" id="2652724"/>
    <lineage>
        <taxon>Eukaryota</taxon>
        <taxon>Metazoa</taxon>
        <taxon>Cnidaria</taxon>
        <taxon>Anthozoa</taxon>
        <taxon>Hexacorallia</taxon>
        <taxon>Actiniaria</taxon>
        <taxon>Aiptasiidae</taxon>
        <taxon>Exaiptasia</taxon>
    </lineage>
</organism>
<dbReference type="OMA" id="KSGHIEC"/>
<name>A0A913WRC8_EXADI</name>
<accession>A0A913WRC8</accession>
<dbReference type="EnsemblMetazoa" id="XM_021037295.2">
    <property type="protein sequence ID" value="XP_020892954.1"/>
    <property type="gene ID" value="LOC110232169"/>
</dbReference>
<feature type="domain" description="SWIM-type" evidence="2">
    <location>
        <begin position="55"/>
        <end position="92"/>
    </location>
</feature>
<keyword evidence="4" id="KW-1185">Reference proteome</keyword>
<keyword evidence="1" id="KW-0863">Zinc-finger</keyword>
<evidence type="ECO:0000313" key="3">
    <source>
        <dbReference type="EnsemblMetazoa" id="XP_020892954.1"/>
    </source>
</evidence>
<keyword evidence="1" id="KW-0862">Zinc</keyword>
<dbReference type="InterPro" id="IPR007527">
    <property type="entry name" value="Znf_SWIM"/>
</dbReference>
<dbReference type="GeneID" id="110232169"/>
<reference evidence="3" key="1">
    <citation type="submission" date="2022-11" db="UniProtKB">
        <authorList>
            <consortium name="EnsemblMetazoa"/>
        </authorList>
    </citation>
    <scope>IDENTIFICATION</scope>
</reference>
<dbReference type="KEGG" id="epa:110232169"/>
<sequence length="220" mass="24949">MAALSITALSNFFSEEHKSISRGENHYKSGHIECFSYADGVIRGQVHASMKSKVYKVTIYLDEKDCIKSTDCECPRGAFKCSHAAALFIHGIHNVSRTDVECSWKKKKVTDKTPDSATELFPSNKENYICLSRMPTDEDRRSLSSHLREYGRFTGLWWIMTPEPEPPKPLPIPTIEEVILSEEFQCIEGLQNQIAHVQERATVSNEIVKEVAQLTKGQRD</sequence>
<evidence type="ECO:0000256" key="1">
    <source>
        <dbReference type="PROSITE-ProRule" id="PRU00325"/>
    </source>
</evidence>
<dbReference type="GO" id="GO:0008270">
    <property type="term" value="F:zinc ion binding"/>
    <property type="evidence" value="ECO:0007669"/>
    <property type="project" value="UniProtKB-KW"/>
</dbReference>
<dbReference type="PROSITE" id="PS50966">
    <property type="entry name" value="ZF_SWIM"/>
    <property type="match status" value="1"/>
</dbReference>
<evidence type="ECO:0000259" key="2">
    <source>
        <dbReference type="PROSITE" id="PS50966"/>
    </source>
</evidence>
<dbReference type="OrthoDB" id="5959876at2759"/>
<dbReference type="PANTHER" id="PTHR39953:SF1">
    <property type="entry name" value="RE54151P"/>
    <property type="match status" value="1"/>
</dbReference>
<proteinExistence type="predicted"/>
<keyword evidence="1" id="KW-0479">Metal-binding</keyword>
<dbReference type="RefSeq" id="XP_020892954.1">
    <property type="nucleotide sequence ID" value="XM_021037295.2"/>
</dbReference>
<dbReference type="AlphaFoldDB" id="A0A913WRC8"/>
<evidence type="ECO:0000313" key="4">
    <source>
        <dbReference type="Proteomes" id="UP000887567"/>
    </source>
</evidence>
<dbReference type="PANTHER" id="PTHR39953">
    <property type="entry name" value="RE54151P"/>
    <property type="match status" value="1"/>
</dbReference>
<dbReference type="Proteomes" id="UP000887567">
    <property type="component" value="Unplaced"/>
</dbReference>